<evidence type="ECO:0000259" key="6">
    <source>
        <dbReference type="PROSITE" id="PS50863"/>
    </source>
</evidence>
<dbReference type="AlphaFoldDB" id="A0A9Q0QPR2"/>
<organism evidence="7 8">
    <name type="scientific">Protea cynaroides</name>
    <dbReference type="NCBI Taxonomy" id="273540"/>
    <lineage>
        <taxon>Eukaryota</taxon>
        <taxon>Viridiplantae</taxon>
        <taxon>Streptophyta</taxon>
        <taxon>Embryophyta</taxon>
        <taxon>Tracheophyta</taxon>
        <taxon>Spermatophyta</taxon>
        <taxon>Magnoliopsida</taxon>
        <taxon>Proteales</taxon>
        <taxon>Proteaceae</taxon>
        <taxon>Protea</taxon>
    </lineage>
</organism>
<dbReference type="Proteomes" id="UP001141806">
    <property type="component" value="Unassembled WGS sequence"/>
</dbReference>
<evidence type="ECO:0000256" key="3">
    <source>
        <dbReference type="ARBA" id="ARBA00023125"/>
    </source>
</evidence>
<reference evidence="7" key="1">
    <citation type="journal article" date="2023" name="Plant J.">
        <title>The genome of the king protea, Protea cynaroides.</title>
        <authorList>
            <person name="Chang J."/>
            <person name="Duong T.A."/>
            <person name="Schoeman C."/>
            <person name="Ma X."/>
            <person name="Roodt D."/>
            <person name="Barker N."/>
            <person name="Li Z."/>
            <person name="Van de Peer Y."/>
            <person name="Mizrachi E."/>
        </authorList>
    </citation>
    <scope>NUCLEOTIDE SEQUENCE</scope>
    <source>
        <tissue evidence="7">Young leaves</tissue>
    </source>
</reference>
<dbReference type="OrthoDB" id="1666376at2759"/>
<keyword evidence="3" id="KW-0238">DNA-binding</keyword>
<evidence type="ECO:0000256" key="4">
    <source>
        <dbReference type="ARBA" id="ARBA00023163"/>
    </source>
</evidence>
<evidence type="ECO:0000313" key="7">
    <source>
        <dbReference type="EMBL" id="KAJ4967335.1"/>
    </source>
</evidence>
<dbReference type="InterPro" id="IPR050655">
    <property type="entry name" value="Plant_B3_domain"/>
</dbReference>
<dbReference type="SUPFAM" id="SSF101936">
    <property type="entry name" value="DNA-binding pseudobarrel domain"/>
    <property type="match status" value="2"/>
</dbReference>
<dbReference type="Pfam" id="PF02362">
    <property type="entry name" value="B3"/>
    <property type="match status" value="2"/>
</dbReference>
<keyword evidence="2" id="KW-0805">Transcription regulation</keyword>
<dbReference type="Gene3D" id="2.40.330.10">
    <property type="entry name" value="DNA-binding pseudobarrel domain"/>
    <property type="match status" value="2"/>
</dbReference>
<keyword evidence="4" id="KW-0804">Transcription</keyword>
<keyword evidence="5" id="KW-0539">Nucleus</keyword>
<evidence type="ECO:0000313" key="8">
    <source>
        <dbReference type="Proteomes" id="UP001141806"/>
    </source>
</evidence>
<sequence length="355" mass="41485">MGKKLTHQSRKPSFFKVLLGGFEKRLRIPPEFIKHVHEELPGKFYLRSPNGTWWRVKGKKIRDGWFFRKGWDHFVTYHSLKVGEFLVFYYKGNSKFSVTIYDRSGCEKEIPLAKKRRNDDEEEEQCHITHFTKKAFKPGVSIGKKKSLGLDKIKKNGSHALTRIWKSNTLPRSLEIKKETSISQSDNEDEPISEIEKEQTLTHFIKKAHKKKRVASGESSVSKKRKRIPAHKIEMNGEFEAVCLLKTKRPFFTQIMRTQSRYQITVPRAFAVKNGFIDKEMAELQDPQGRRWIVKIYHESNGRISMRVGLREFWEGNNMEEGDGCVFELIGIKGKKNAMRIQVHIFRSVESRIAN</sequence>
<dbReference type="EMBL" id="JAMYWD010000007">
    <property type="protein sequence ID" value="KAJ4967335.1"/>
    <property type="molecule type" value="Genomic_DNA"/>
</dbReference>
<dbReference type="SMART" id="SM01019">
    <property type="entry name" value="B3"/>
    <property type="match status" value="2"/>
</dbReference>
<comment type="caution">
    <text evidence="7">The sequence shown here is derived from an EMBL/GenBank/DDBJ whole genome shotgun (WGS) entry which is preliminary data.</text>
</comment>
<feature type="domain" description="TF-B3" evidence="6">
    <location>
        <begin position="11"/>
        <end position="104"/>
    </location>
</feature>
<evidence type="ECO:0000256" key="5">
    <source>
        <dbReference type="ARBA" id="ARBA00023242"/>
    </source>
</evidence>
<protein>
    <recommendedName>
        <fullName evidence="6">TF-B3 domain-containing protein</fullName>
    </recommendedName>
</protein>
<proteinExistence type="predicted"/>
<feature type="domain" description="TF-B3" evidence="6">
    <location>
        <begin position="249"/>
        <end position="349"/>
    </location>
</feature>
<dbReference type="GO" id="GO:0003677">
    <property type="term" value="F:DNA binding"/>
    <property type="evidence" value="ECO:0007669"/>
    <property type="project" value="UniProtKB-KW"/>
</dbReference>
<accession>A0A9Q0QPR2</accession>
<evidence type="ECO:0000256" key="1">
    <source>
        <dbReference type="ARBA" id="ARBA00004123"/>
    </source>
</evidence>
<dbReference type="PANTHER" id="PTHR31920:SF149">
    <property type="entry name" value="B3 DOMAIN-CONTAINING PROTEIN OS01G0723500-LIKE ISOFORM X1"/>
    <property type="match status" value="1"/>
</dbReference>
<keyword evidence="8" id="KW-1185">Reference proteome</keyword>
<dbReference type="InterPro" id="IPR015300">
    <property type="entry name" value="DNA-bd_pseudobarrel_sf"/>
</dbReference>
<dbReference type="PROSITE" id="PS50863">
    <property type="entry name" value="B3"/>
    <property type="match status" value="2"/>
</dbReference>
<gene>
    <name evidence="7" type="ORF">NE237_019184</name>
</gene>
<dbReference type="GO" id="GO:0005634">
    <property type="term" value="C:nucleus"/>
    <property type="evidence" value="ECO:0007669"/>
    <property type="project" value="UniProtKB-SubCell"/>
</dbReference>
<comment type="subcellular location">
    <subcellularLocation>
        <location evidence="1">Nucleus</location>
    </subcellularLocation>
</comment>
<dbReference type="CDD" id="cd10017">
    <property type="entry name" value="B3_DNA"/>
    <property type="match status" value="2"/>
</dbReference>
<dbReference type="PANTHER" id="PTHR31920">
    <property type="entry name" value="B3 DOMAIN-CONTAINING"/>
    <property type="match status" value="1"/>
</dbReference>
<evidence type="ECO:0000256" key="2">
    <source>
        <dbReference type="ARBA" id="ARBA00023015"/>
    </source>
</evidence>
<dbReference type="InterPro" id="IPR003340">
    <property type="entry name" value="B3_DNA-bd"/>
</dbReference>
<name>A0A9Q0QPR2_9MAGN</name>